<dbReference type="AlphaFoldDB" id="A0A315G0G7"/>
<evidence type="ECO:0000313" key="1">
    <source>
        <dbReference type="EMBL" id="PUE59147.1"/>
    </source>
</evidence>
<dbReference type="EMBL" id="NESP01000001">
    <property type="protein sequence ID" value="PUE59147.1"/>
    <property type="molecule type" value="Genomic_DNA"/>
</dbReference>
<reference evidence="1 2" key="1">
    <citation type="submission" date="2017-04" db="EMBL/GenBank/DDBJ databases">
        <title>Unexpected and diverse lifestyles within the genus Limnohabitans.</title>
        <authorList>
            <person name="Kasalicky V."/>
            <person name="Mehrshad M."/>
            <person name="Andrei S.-A."/>
            <person name="Salcher M."/>
            <person name="Kratochvilova H."/>
            <person name="Simek K."/>
            <person name="Ghai R."/>
        </authorList>
    </citation>
    <scope>NUCLEOTIDE SEQUENCE [LARGE SCALE GENOMIC DNA]</scope>
    <source>
        <strain evidence="1 2">MWH-C5</strain>
    </source>
</reference>
<protein>
    <submittedName>
        <fullName evidence="1">Uncharacterized protein</fullName>
    </submittedName>
</protein>
<keyword evidence="2" id="KW-1185">Reference proteome</keyword>
<dbReference type="Proteomes" id="UP000251341">
    <property type="component" value="Unassembled WGS sequence"/>
</dbReference>
<accession>A0A315G0G7</accession>
<name>A0A315G0G7_9BURK</name>
<gene>
    <name evidence="1" type="ORF">B9Z44_05925</name>
</gene>
<organism evidence="1 2">
    <name type="scientific">Limnohabitans curvus</name>
    <dbReference type="NCBI Taxonomy" id="323423"/>
    <lineage>
        <taxon>Bacteria</taxon>
        <taxon>Pseudomonadati</taxon>
        <taxon>Pseudomonadota</taxon>
        <taxon>Betaproteobacteria</taxon>
        <taxon>Burkholderiales</taxon>
        <taxon>Comamonadaceae</taxon>
        <taxon>Limnohabitans</taxon>
    </lineage>
</organism>
<evidence type="ECO:0000313" key="2">
    <source>
        <dbReference type="Proteomes" id="UP000251341"/>
    </source>
</evidence>
<comment type="caution">
    <text evidence="1">The sequence shown here is derived from an EMBL/GenBank/DDBJ whole genome shotgun (WGS) entry which is preliminary data.</text>
</comment>
<sequence length="67" mass="7637">MTMIEKTIDLVDDEHVLFTVTVVEGERIRSRREYHLAKFAHQDAEEVCRQACPEAFAQEPSVQSGGM</sequence>
<proteinExistence type="predicted"/>